<sequence length="142" mass="15795">MKKSLILLGLFLTTSLYSQTILGKWKTIDDATGKEKSIVEIYEQNGKIYGRIVEVLDPAAKNKKCDQCEGADKNKPIEGLIIIKGLTKDDDEFTGGTITDPKTGKVYKCTISLDGNDKLKVRGYVGFSLLGRTQYWIKVKKS</sequence>
<dbReference type="InterPro" id="IPR019223">
    <property type="entry name" value="DUF2147"/>
</dbReference>
<dbReference type="Pfam" id="PF09917">
    <property type="entry name" value="DUF2147"/>
    <property type="match status" value="1"/>
</dbReference>
<evidence type="ECO:0000313" key="2">
    <source>
        <dbReference type="EMBL" id="SHF24722.1"/>
    </source>
</evidence>
<dbReference type="AlphaFoldDB" id="A0A1M5A4F4"/>
<dbReference type="PANTHER" id="PTHR36919">
    <property type="entry name" value="BLR1215 PROTEIN"/>
    <property type="match status" value="1"/>
</dbReference>
<dbReference type="PANTHER" id="PTHR36919:SF3">
    <property type="entry name" value="BLL5882 PROTEIN"/>
    <property type="match status" value="1"/>
</dbReference>
<dbReference type="STRING" id="1124188.SAMN05444377_105131"/>
<dbReference type="Proteomes" id="UP000184147">
    <property type="component" value="Unassembled WGS sequence"/>
</dbReference>
<accession>A0A1M5A4F4</accession>
<name>A0A1M5A4F4_9FLAO</name>
<dbReference type="EMBL" id="FQVQ01000005">
    <property type="protein sequence ID" value="SHF24722.1"/>
    <property type="molecule type" value="Genomic_DNA"/>
</dbReference>
<feature type="domain" description="DUF2147" evidence="1">
    <location>
        <begin position="23"/>
        <end position="137"/>
    </location>
</feature>
<gene>
    <name evidence="2" type="ORF">SAMN05444377_105131</name>
</gene>
<dbReference type="Gene3D" id="2.40.128.520">
    <property type="match status" value="1"/>
</dbReference>
<evidence type="ECO:0000313" key="3">
    <source>
        <dbReference type="Proteomes" id="UP000184147"/>
    </source>
</evidence>
<proteinExistence type="predicted"/>
<dbReference type="RefSeq" id="WP_073362651.1">
    <property type="nucleotide sequence ID" value="NZ_FQVQ01000005.1"/>
</dbReference>
<organism evidence="2 3">
    <name type="scientific">Flavobacterium fontis</name>
    <dbReference type="NCBI Taxonomy" id="1124188"/>
    <lineage>
        <taxon>Bacteria</taxon>
        <taxon>Pseudomonadati</taxon>
        <taxon>Bacteroidota</taxon>
        <taxon>Flavobacteriia</taxon>
        <taxon>Flavobacteriales</taxon>
        <taxon>Flavobacteriaceae</taxon>
        <taxon>Flavobacterium</taxon>
    </lineage>
</organism>
<keyword evidence="3" id="KW-1185">Reference proteome</keyword>
<protein>
    <submittedName>
        <fullName evidence="2">Uncharacterized conserved protein, DUF2147 family</fullName>
    </submittedName>
</protein>
<dbReference type="OrthoDB" id="9814399at2"/>
<reference evidence="2 3" key="1">
    <citation type="submission" date="2016-11" db="EMBL/GenBank/DDBJ databases">
        <authorList>
            <person name="Jaros S."/>
            <person name="Januszkiewicz K."/>
            <person name="Wedrychowicz H."/>
        </authorList>
    </citation>
    <scope>NUCLEOTIDE SEQUENCE [LARGE SCALE GENOMIC DNA]</scope>
    <source>
        <strain evidence="2 3">DSM 25660</strain>
    </source>
</reference>
<evidence type="ECO:0000259" key="1">
    <source>
        <dbReference type="Pfam" id="PF09917"/>
    </source>
</evidence>